<proteinExistence type="predicted"/>
<reference evidence="1 2" key="1">
    <citation type="submission" date="2019-07" db="EMBL/GenBank/DDBJ databases">
        <title>Shewanella sp. YLB-06 whole genomic sequence.</title>
        <authorList>
            <person name="Yu L."/>
        </authorList>
    </citation>
    <scope>NUCLEOTIDE SEQUENCE [LARGE SCALE GENOMIC DNA]</scope>
    <source>
        <strain evidence="1 2">YLB-06</strain>
    </source>
</reference>
<sequence>MASLISFSSFSANKPDDNNLSDVFNVDRIVSDNVELNFINDGDIQPKISDFIVVNYVLMSNEKGDRRAVVTLENQSSGSRIFKSDQVMALMGDGRRLSPHTYKQKFKRGESISMTLSFGNNKTPILQIYTRQ</sequence>
<accession>A0ABX5X5G9</accession>
<dbReference type="Proteomes" id="UP000315947">
    <property type="component" value="Chromosome"/>
</dbReference>
<gene>
    <name evidence="1" type="ORF">FM037_08375</name>
</gene>
<evidence type="ECO:0000313" key="1">
    <source>
        <dbReference type="EMBL" id="QDO86607.1"/>
    </source>
</evidence>
<organism evidence="1 2">
    <name type="scientific">Shewanella psychropiezotolerans</name>
    <dbReference type="NCBI Taxonomy" id="2593655"/>
    <lineage>
        <taxon>Bacteria</taxon>
        <taxon>Pseudomonadati</taxon>
        <taxon>Pseudomonadota</taxon>
        <taxon>Gammaproteobacteria</taxon>
        <taxon>Alteromonadales</taxon>
        <taxon>Shewanellaceae</taxon>
        <taxon>Shewanella</taxon>
    </lineage>
</organism>
<protein>
    <recommendedName>
        <fullName evidence="3">DUF4426 domain-containing protein</fullName>
    </recommendedName>
</protein>
<evidence type="ECO:0000313" key="2">
    <source>
        <dbReference type="Proteomes" id="UP000315947"/>
    </source>
</evidence>
<keyword evidence="2" id="KW-1185">Reference proteome</keyword>
<dbReference type="EMBL" id="CP041614">
    <property type="protein sequence ID" value="QDO86607.1"/>
    <property type="molecule type" value="Genomic_DNA"/>
</dbReference>
<name>A0ABX5X5G9_9GAMM</name>
<evidence type="ECO:0008006" key="3">
    <source>
        <dbReference type="Google" id="ProtNLM"/>
    </source>
</evidence>